<feature type="region of interest" description="Disordered" evidence="1">
    <location>
        <begin position="105"/>
        <end position="165"/>
    </location>
</feature>
<sequence>MSTGSRMPTSFSEVFHNDTWDSIRDYDFRGAQDGKEVPHRQSKPVGPASPPDSSRKTNQKSAIDTSRANLVETFEDQASVFYQPLLDTEPDSPGSFSTPATSIRELHVPNTPHPHSFGQTSMMYSSPPDPRTPKQQQQTPVWNNPPQPSTTYPTPRYSPGGSGALPLDSPLANSFPGSPSGIQYHFVIVPLVVNGMVCPCWCALPEIVSNTSEQLEDEGHSPTKSVLPEPPAPRNFQPTNMVLELNKTASNFPTMEPNYEVEPYRGDLSSQANRRQVHQLPDTHNCTLWLWNIPAALWISELFDQIDTGAVQCCHIVPPNEAHITCAAKLAFMAPEAATKFKEKVDSEKGVWLKGHKLMARFNRDGNLRNHTQQTRVLVIEGPNNLMTIQYWEAYFRKICVFQWDRVLELPCVDKDKKILQFAFVRLDGQAQASTRSPPDDMEY</sequence>
<evidence type="ECO:0000313" key="3">
    <source>
        <dbReference type="Proteomes" id="UP001595075"/>
    </source>
</evidence>
<gene>
    <name evidence="2" type="ORF">VTL71DRAFT_7313</name>
</gene>
<dbReference type="EMBL" id="JAZHXI010000018">
    <property type="protein sequence ID" value="KAL2061935.1"/>
    <property type="molecule type" value="Genomic_DNA"/>
</dbReference>
<feature type="compositionally biased region" description="Low complexity" evidence="1">
    <location>
        <begin position="149"/>
        <end position="159"/>
    </location>
</feature>
<dbReference type="Proteomes" id="UP001595075">
    <property type="component" value="Unassembled WGS sequence"/>
</dbReference>
<evidence type="ECO:0000313" key="2">
    <source>
        <dbReference type="EMBL" id="KAL2061935.1"/>
    </source>
</evidence>
<protein>
    <submittedName>
        <fullName evidence="2">Uncharacterized protein</fullName>
    </submittedName>
</protein>
<accession>A0ABR4BWB6</accession>
<feature type="region of interest" description="Disordered" evidence="1">
    <location>
        <begin position="213"/>
        <end position="235"/>
    </location>
</feature>
<name>A0ABR4BWB6_9HELO</name>
<keyword evidence="3" id="KW-1185">Reference proteome</keyword>
<feature type="compositionally biased region" description="Polar residues" evidence="1">
    <location>
        <begin position="133"/>
        <end position="142"/>
    </location>
</feature>
<comment type="caution">
    <text evidence="2">The sequence shown here is derived from an EMBL/GenBank/DDBJ whole genome shotgun (WGS) entry which is preliminary data.</text>
</comment>
<feature type="region of interest" description="Disordered" evidence="1">
    <location>
        <begin position="26"/>
        <end position="70"/>
    </location>
</feature>
<organism evidence="2 3">
    <name type="scientific">Oculimacula yallundae</name>
    <dbReference type="NCBI Taxonomy" id="86028"/>
    <lineage>
        <taxon>Eukaryota</taxon>
        <taxon>Fungi</taxon>
        <taxon>Dikarya</taxon>
        <taxon>Ascomycota</taxon>
        <taxon>Pezizomycotina</taxon>
        <taxon>Leotiomycetes</taxon>
        <taxon>Helotiales</taxon>
        <taxon>Ploettnerulaceae</taxon>
        <taxon>Oculimacula</taxon>
    </lineage>
</organism>
<evidence type="ECO:0000256" key="1">
    <source>
        <dbReference type="SAM" id="MobiDB-lite"/>
    </source>
</evidence>
<reference evidence="2 3" key="1">
    <citation type="journal article" date="2024" name="Commun. Biol.">
        <title>Comparative genomic analysis of thermophilic fungi reveals convergent evolutionary adaptations and gene losses.</title>
        <authorList>
            <person name="Steindorff A.S."/>
            <person name="Aguilar-Pontes M.V."/>
            <person name="Robinson A.J."/>
            <person name="Andreopoulos B."/>
            <person name="LaButti K."/>
            <person name="Kuo A."/>
            <person name="Mondo S."/>
            <person name="Riley R."/>
            <person name="Otillar R."/>
            <person name="Haridas S."/>
            <person name="Lipzen A."/>
            <person name="Grimwood J."/>
            <person name="Schmutz J."/>
            <person name="Clum A."/>
            <person name="Reid I.D."/>
            <person name="Moisan M.C."/>
            <person name="Butler G."/>
            <person name="Nguyen T.T.M."/>
            <person name="Dewar K."/>
            <person name="Conant G."/>
            <person name="Drula E."/>
            <person name="Henrissat B."/>
            <person name="Hansel C."/>
            <person name="Singer S."/>
            <person name="Hutchinson M.I."/>
            <person name="de Vries R.P."/>
            <person name="Natvig D.O."/>
            <person name="Powell A.J."/>
            <person name="Tsang A."/>
            <person name="Grigoriev I.V."/>
        </authorList>
    </citation>
    <scope>NUCLEOTIDE SEQUENCE [LARGE SCALE GENOMIC DNA]</scope>
    <source>
        <strain evidence="2 3">CBS 494.80</strain>
    </source>
</reference>
<feature type="compositionally biased region" description="Basic and acidic residues" evidence="1">
    <location>
        <begin position="26"/>
        <end position="39"/>
    </location>
</feature>
<feature type="compositionally biased region" description="Polar residues" evidence="1">
    <location>
        <begin position="59"/>
        <end position="68"/>
    </location>
</feature>
<proteinExistence type="predicted"/>